<organism evidence="2 3">
    <name type="scientific">Flemingia macrophylla</name>
    <dbReference type="NCBI Taxonomy" id="520843"/>
    <lineage>
        <taxon>Eukaryota</taxon>
        <taxon>Viridiplantae</taxon>
        <taxon>Streptophyta</taxon>
        <taxon>Embryophyta</taxon>
        <taxon>Tracheophyta</taxon>
        <taxon>Spermatophyta</taxon>
        <taxon>Magnoliopsida</taxon>
        <taxon>eudicotyledons</taxon>
        <taxon>Gunneridae</taxon>
        <taxon>Pentapetalae</taxon>
        <taxon>rosids</taxon>
        <taxon>fabids</taxon>
        <taxon>Fabales</taxon>
        <taxon>Fabaceae</taxon>
        <taxon>Papilionoideae</taxon>
        <taxon>50 kb inversion clade</taxon>
        <taxon>NPAAA clade</taxon>
        <taxon>indigoferoid/millettioid clade</taxon>
        <taxon>Phaseoleae</taxon>
        <taxon>Flemingia</taxon>
    </lineage>
</organism>
<feature type="transmembrane region" description="Helical" evidence="1">
    <location>
        <begin position="21"/>
        <end position="45"/>
    </location>
</feature>
<keyword evidence="1" id="KW-1133">Transmembrane helix</keyword>
<gene>
    <name evidence="2" type="ORF">Fmac_021685</name>
</gene>
<name>A0ABD1LXJ7_9FABA</name>
<accession>A0ABD1LXJ7</accession>
<keyword evidence="1" id="KW-0812">Transmembrane</keyword>
<keyword evidence="3" id="KW-1185">Reference proteome</keyword>
<evidence type="ECO:0000313" key="2">
    <source>
        <dbReference type="EMBL" id="KAL2328258.1"/>
    </source>
</evidence>
<evidence type="ECO:0000256" key="1">
    <source>
        <dbReference type="SAM" id="Phobius"/>
    </source>
</evidence>
<dbReference type="AlphaFoldDB" id="A0ABD1LXJ7"/>
<keyword evidence="1" id="KW-0472">Membrane</keyword>
<dbReference type="EMBL" id="JBGMDY010000007">
    <property type="protein sequence ID" value="KAL2328258.1"/>
    <property type="molecule type" value="Genomic_DNA"/>
</dbReference>
<reference evidence="2 3" key="1">
    <citation type="submission" date="2024-08" db="EMBL/GenBank/DDBJ databases">
        <title>Insights into the chromosomal genome structure of Flemingia macrophylla.</title>
        <authorList>
            <person name="Ding Y."/>
            <person name="Zhao Y."/>
            <person name="Bi W."/>
            <person name="Wu M."/>
            <person name="Zhao G."/>
            <person name="Gong Y."/>
            <person name="Li W."/>
            <person name="Zhang P."/>
        </authorList>
    </citation>
    <scope>NUCLEOTIDE SEQUENCE [LARGE SCALE GENOMIC DNA]</scope>
    <source>
        <strain evidence="2">DYQJB</strain>
        <tissue evidence="2">Leaf</tissue>
    </source>
</reference>
<evidence type="ECO:0000313" key="3">
    <source>
        <dbReference type="Proteomes" id="UP001603857"/>
    </source>
</evidence>
<sequence>MAKLEEIDNSASKIKKRNHGSTGFFVFVEYIFLLIFLGFLCLIIFKIVGI</sequence>
<protein>
    <submittedName>
        <fullName evidence="2">Uncharacterized protein</fullName>
    </submittedName>
</protein>
<proteinExistence type="predicted"/>
<comment type="caution">
    <text evidence="2">The sequence shown here is derived from an EMBL/GenBank/DDBJ whole genome shotgun (WGS) entry which is preliminary data.</text>
</comment>
<dbReference type="Proteomes" id="UP001603857">
    <property type="component" value="Unassembled WGS sequence"/>
</dbReference>